<sequence>MEDFTMAVLLTAEQMRHTKASNPFQIQHPEQVTNKFTITEESKAAETLKLGKQQSIDELKVFLKDYDMTSITTNELKKVGSRLYNSGVIDGEAFHMFISGLGAFDANGQQAETDVKYNAIALFNEKLEDYLSFVESHPNVKRSQGIPEYIQGMVAANHAINALTFFVNSSKNELSIEEHA</sequence>
<accession>A0ACA7P6I4</accession>
<protein>
    <submittedName>
        <fullName evidence="1">Uncharacterized protein</fullName>
    </submittedName>
</protein>
<gene>
    <name evidence="1" type="ORF">U771_15410</name>
</gene>
<dbReference type="Proteomes" id="UP000018725">
    <property type="component" value="Chromosome"/>
</dbReference>
<evidence type="ECO:0000313" key="1">
    <source>
        <dbReference type="EMBL" id="AHC35606.1"/>
    </source>
</evidence>
<name>A0ACA7P6I4_9PSED</name>
<proteinExistence type="predicted"/>
<keyword evidence="2" id="KW-1185">Reference proteome</keyword>
<reference evidence="1 2" key="1">
    <citation type="journal article" date="2014" name="Genome Announc.">
        <title>Complete Genome Sequence of Pseudomonas sp. Strain TKP, Isolated from a gamma-Hexachlorocyclohexane-Degrading Mixed Culture.</title>
        <authorList>
            <person name="Ohtsubo Y."/>
            <person name="Kishida K."/>
            <person name="Sato T."/>
            <person name="Tabata M."/>
            <person name="Kawasumi T."/>
            <person name="Ogura Y."/>
            <person name="Hayashi T."/>
            <person name="Tsuda M."/>
            <person name="Nagata Y."/>
        </authorList>
    </citation>
    <scope>NUCLEOTIDE SEQUENCE [LARGE SCALE GENOMIC DNA]</scope>
    <source>
        <strain evidence="1 2">TKP</strain>
    </source>
</reference>
<dbReference type="EMBL" id="CP006852">
    <property type="protein sequence ID" value="AHC35606.1"/>
    <property type="molecule type" value="Genomic_DNA"/>
</dbReference>
<organism evidence="1 2">
    <name type="scientific">Pseudomonas gorinensis</name>
    <dbReference type="NCBI Taxonomy" id="3240790"/>
    <lineage>
        <taxon>Bacteria</taxon>
        <taxon>Pseudomonadati</taxon>
        <taxon>Pseudomonadota</taxon>
        <taxon>Gammaproteobacteria</taxon>
        <taxon>Pseudomonadales</taxon>
        <taxon>Pseudomonadaceae</taxon>
        <taxon>Pseudomonas</taxon>
    </lineage>
</organism>
<evidence type="ECO:0000313" key="2">
    <source>
        <dbReference type="Proteomes" id="UP000018725"/>
    </source>
</evidence>